<dbReference type="EMBL" id="BAAALG010000017">
    <property type="protein sequence ID" value="GAA1114578.1"/>
    <property type="molecule type" value="Genomic_DNA"/>
</dbReference>
<name>A0ABP4ERS3_9ACTN</name>
<dbReference type="Gene3D" id="1.10.10.10">
    <property type="entry name" value="Winged helix-like DNA-binding domain superfamily/Winged helix DNA-binding domain"/>
    <property type="match status" value="1"/>
</dbReference>
<evidence type="ECO:0000256" key="2">
    <source>
        <dbReference type="ARBA" id="ARBA00023125"/>
    </source>
</evidence>
<evidence type="ECO:0000256" key="1">
    <source>
        <dbReference type="ARBA" id="ARBA00023015"/>
    </source>
</evidence>
<dbReference type="PROSITE" id="PS51118">
    <property type="entry name" value="HTH_HXLR"/>
    <property type="match status" value="1"/>
</dbReference>
<proteinExistence type="predicted"/>
<evidence type="ECO:0000256" key="3">
    <source>
        <dbReference type="ARBA" id="ARBA00023163"/>
    </source>
</evidence>
<accession>A0ABP4ERS3</accession>
<protein>
    <recommendedName>
        <fullName evidence="4">HTH hxlR-type domain-containing protein</fullName>
    </recommendedName>
</protein>
<dbReference type="SUPFAM" id="SSF46785">
    <property type="entry name" value="Winged helix' DNA-binding domain"/>
    <property type="match status" value="1"/>
</dbReference>
<feature type="domain" description="HTH hxlR-type" evidence="4">
    <location>
        <begin position="10"/>
        <end position="110"/>
    </location>
</feature>
<comment type="caution">
    <text evidence="5">The sequence shown here is derived from an EMBL/GenBank/DDBJ whole genome shotgun (WGS) entry which is preliminary data.</text>
</comment>
<evidence type="ECO:0000313" key="6">
    <source>
        <dbReference type="Proteomes" id="UP001501581"/>
    </source>
</evidence>
<dbReference type="PANTHER" id="PTHR33204:SF37">
    <property type="entry name" value="HTH-TYPE TRANSCRIPTIONAL REGULATOR YODB"/>
    <property type="match status" value="1"/>
</dbReference>
<gene>
    <name evidence="5" type="ORF">GCM10009668_41410</name>
</gene>
<evidence type="ECO:0000259" key="4">
    <source>
        <dbReference type="PROSITE" id="PS51118"/>
    </source>
</evidence>
<dbReference type="RefSeq" id="WP_343996828.1">
    <property type="nucleotide sequence ID" value="NZ_BAAALG010000017.1"/>
</dbReference>
<organism evidence="5 6">
    <name type="scientific">Nocardioides dubius</name>
    <dbReference type="NCBI Taxonomy" id="317019"/>
    <lineage>
        <taxon>Bacteria</taxon>
        <taxon>Bacillati</taxon>
        <taxon>Actinomycetota</taxon>
        <taxon>Actinomycetes</taxon>
        <taxon>Propionibacteriales</taxon>
        <taxon>Nocardioidaceae</taxon>
        <taxon>Nocardioides</taxon>
    </lineage>
</organism>
<reference evidence="6" key="1">
    <citation type="journal article" date="2019" name="Int. J. Syst. Evol. Microbiol.">
        <title>The Global Catalogue of Microorganisms (GCM) 10K type strain sequencing project: providing services to taxonomists for standard genome sequencing and annotation.</title>
        <authorList>
            <consortium name="The Broad Institute Genomics Platform"/>
            <consortium name="The Broad Institute Genome Sequencing Center for Infectious Disease"/>
            <person name="Wu L."/>
            <person name="Ma J."/>
        </authorList>
    </citation>
    <scope>NUCLEOTIDE SEQUENCE [LARGE SCALE GENOMIC DNA]</scope>
    <source>
        <strain evidence="6">JCM 13008</strain>
    </source>
</reference>
<keyword evidence="6" id="KW-1185">Reference proteome</keyword>
<dbReference type="PANTHER" id="PTHR33204">
    <property type="entry name" value="TRANSCRIPTIONAL REGULATOR, MARR FAMILY"/>
    <property type="match status" value="1"/>
</dbReference>
<keyword evidence="1" id="KW-0805">Transcription regulation</keyword>
<sequence>MITIEELYDAEGTIRDALDTVAGSWSIFLLIALRSGPLRYSQFKACLPDINDRMLSQTLQRFVRSGLVERCPLRPGAARHEYRLTPLGLQVSESLGSLAEVIVELAPQVTEARARFDAEQGEHEQPC</sequence>
<dbReference type="Pfam" id="PF01638">
    <property type="entry name" value="HxlR"/>
    <property type="match status" value="1"/>
</dbReference>
<dbReference type="InterPro" id="IPR002577">
    <property type="entry name" value="HTH_HxlR"/>
</dbReference>
<dbReference type="Proteomes" id="UP001501581">
    <property type="component" value="Unassembled WGS sequence"/>
</dbReference>
<dbReference type="InterPro" id="IPR036390">
    <property type="entry name" value="WH_DNA-bd_sf"/>
</dbReference>
<keyword evidence="2" id="KW-0238">DNA-binding</keyword>
<evidence type="ECO:0000313" key="5">
    <source>
        <dbReference type="EMBL" id="GAA1114578.1"/>
    </source>
</evidence>
<dbReference type="InterPro" id="IPR036388">
    <property type="entry name" value="WH-like_DNA-bd_sf"/>
</dbReference>
<keyword evidence="3" id="KW-0804">Transcription</keyword>